<dbReference type="AlphaFoldDB" id="A0A7C3N8A1"/>
<gene>
    <name evidence="2" type="ORF">ENS15_03835</name>
</gene>
<organism evidence="2">
    <name type="scientific">candidate division WOR-3 bacterium</name>
    <dbReference type="NCBI Taxonomy" id="2052148"/>
    <lineage>
        <taxon>Bacteria</taxon>
        <taxon>Bacteria division WOR-3</taxon>
    </lineage>
</organism>
<protein>
    <submittedName>
        <fullName evidence="2">Uncharacterized protein</fullName>
    </submittedName>
</protein>
<dbReference type="EMBL" id="DSTT01000005">
    <property type="protein sequence ID" value="HFK23763.1"/>
    <property type="molecule type" value="Genomic_DNA"/>
</dbReference>
<accession>A0A7C3N8A1</accession>
<feature type="coiled-coil region" evidence="1">
    <location>
        <begin position="3"/>
        <end position="123"/>
    </location>
</feature>
<sequence length="284" mass="33391">MDLRGLIAEKEEIENRMNKLEQMKGQIKIVVYEKIKKEYEEKLKNIFEQIKKDSNFIKSEIESINRKKEKIKEEIDNLDLEIEEISVRNILGEINPKDFEEKKNLFERKREELLGEFKKLQENEHELSKILPEEKSFFEPSVNEFKGKIVYEDNLVYPESKSEQPFPPLMETSTEDVNPEELEKNISEGVQTAIDNIISPDIVKEEKFELGEDLPKEEKMVKDNPLEINNKKFKSEEEIVFEKDFDVNVKDENIETIEGLICPKCGHVNRSDLFNCEKCGAELL</sequence>
<evidence type="ECO:0000313" key="2">
    <source>
        <dbReference type="EMBL" id="HFK23763.1"/>
    </source>
</evidence>
<reference evidence="2" key="1">
    <citation type="journal article" date="2020" name="mSystems">
        <title>Genome- and Community-Level Interaction Insights into Carbon Utilization and Element Cycling Functions of Hydrothermarchaeota in Hydrothermal Sediment.</title>
        <authorList>
            <person name="Zhou Z."/>
            <person name="Liu Y."/>
            <person name="Xu W."/>
            <person name="Pan J."/>
            <person name="Luo Z.H."/>
            <person name="Li M."/>
        </authorList>
    </citation>
    <scope>NUCLEOTIDE SEQUENCE [LARGE SCALE GENOMIC DNA]</scope>
    <source>
        <strain evidence="2">SpSt-464</strain>
    </source>
</reference>
<proteinExistence type="predicted"/>
<name>A0A7C3N8A1_UNCW3</name>
<keyword evidence="1" id="KW-0175">Coiled coil</keyword>
<evidence type="ECO:0000256" key="1">
    <source>
        <dbReference type="SAM" id="Coils"/>
    </source>
</evidence>
<comment type="caution">
    <text evidence="2">The sequence shown here is derived from an EMBL/GenBank/DDBJ whole genome shotgun (WGS) entry which is preliminary data.</text>
</comment>